<dbReference type="GO" id="GO:0016020">
    <property type="term" value="C:membrane"/>
    <property type="evidence" value="ECO:0007669"/>
    <property type="project" value="InterPro"/>
</dbReference>
<dbReference type="GO" id="GO:0000772">
    <property type="term" value="F:mating pheromone activity"/>
    <property type="evidence" value="ECO:0007669"/>
    <property type="project" value="InterPro"/>
</dbReference>
<dbReference type="InterPro" id="IPR012597">
    <property type="entry name" value="Pheromone"/>
</dbReference>
<name>A0A6A4GAG9_9AGAR</name>
<dbReference type="AlphaFoldDB" id="A0A6A4GAG9"/>
<evidence type="ECO:0000313" key="3">
    <source>
        <dbReference type="Proteomes" id="UP000799118"/>
    </source>
</evidence>
<dbReference type="EMBL" id="ML771513">
    <property type="protein sequence ID" value="KAE9382457.1"/>
    <property type="molecule type" value="Genomic_DNA"/>
</dbReference>
<keyword evidence="1" id="KW-0812">Transmembrane</keyword>
<keyword evidence="1" id="KW-1133">Transmembrane helix</keyword>
<keyword evidence="3" id="KW-1185">Reference proteome</keyword>
<reference evidence="2" key="1">
    <citation type="journal article" date="2019" name="Environ. Microbiol.">
        <title>Fungal ecological strategies reflected in gene transcription - a case study of two litter decomposers.</title>
        <authorList>
            <person name="Barbi F."/>
            <person name="Kohler A."/>
            <person name="Barry K."/>
            <person name="Baskaran P."/>
            <person name="Daum C."/>
            <person name="Fauchery L."/>
            <person name="Ihrmark K."/>
            <person name="Kuo A."/>
            <person name="LaButti K."/>
            <person name="Lipzen A."/>
            <person name="Morin E."/>
            <person name="Grigoriev I.V."/>
            <person name="Henrissat B."/>
            <person name="Lindahl B."/>
            <person name="Martin F."/>
        </authorList>
    </citation>
    <scope>NUCLEOTIDE SEQUENCE</scope>
    <source>
        <strain evidence="2">JB14</strain>
    </source>
</reference>
<proteinExistence type="predicted"/>
<keyword evidence="1" id="KW-0472">Membrane</keyword>
<gene>
    <name evidence="2" type="ORF">BT96DRAFT_1010611</name>
</gene>
<feature type="transmembrane region" description="Helical" evidence="1">
    <location>
        <begin position="43"/>
        <end position="65"/>
    </location>
</feature>
<protein>
    <submittedName>
        <fullName evidence="2">Uncharacterized protein</fullName>
    </submittedName>
</protein>
<sequence>MDSFTTFTSLLPISINLEESPLIASGPSIALPVNMEEEGSSDAVAFCVITFLAHFALPFLSVLVVPNAAELPINYCGRFDSRPPSLYLSP</sequence>
<accession>A0A6A4GAG9</accession>
<evidence type="ECO:0000256" key="1">
    <source>
        <dbReference type="SAM" id="Phobius"/>
    </source>
</evidence>
<dbReference type="Pfam" id="PF08015">
    <property type="entry name" value="Pheromone"/>
    <property type="match status" value="1"/>
</dbReference>
<organism evidence="2 3">
    <name type="scientific">Gymnopus androsaceus JB14</name>
    <dbReference type="NCBI Taxonomy" id="1447944"/>
    <lineage>
        <taxon>Eukaryota</taxon>
        <taxon>Fungi</taxon>
        <taxon>Dikarya</taxon>
        <taxon>Basidiomycota</taxon>
        <taxon>Agaricomycotina</taxon>
        <taxon>Agaricomycetes</taxon>
        <taxon>Agaricomycetidae</taxon>
        <taxon>Agaricales</taxon>
        <taxon>Marasmiineae</taxon>
        <taxon>Omphalotaceae</taxon>
        <taxon>Gymnopus</taxon>
    </lineage>
</organism>
<evidence type="ECO:0000313" key="2">
    <source>
        <dbReference type="EMBL" id="KAE9382457.1"/>
    </source>
</evidence>
<dbReference type="Proteomes" id="UP000799118">
    <property type="component" value="Unassembled WGS sequence"/>
</dbReference>